<feature type="domain" description="PKD/Chitinase" evidence="2">
    <location>
        <begin position="771"/>
        <end position="844"/>
    </location>
</feature>
<feature type="domain" description="PKD/Chitinase" evidence="2">
    <location>
        <begin position="136"/>
        <end position="211"/>
    </location>
</feature>
<name>A0ABT9AHF8_9BACT</name>
<comment type="caution">
    <text evidence="3">The sequence shown here is derived from an EMBL/GenBank/DDBJ whole genome shotgun (WGS) entry which is preliminary data.</text>
</comment>
<feature type="domain" description="PKD/Chitinase" evidence="2">
    <location>
        <begin position="696"/>
        <end position="769"/>
    </location>
</feature>
<keyword evidence="1" id="KW-0732">Signal</keyword>
<gene>
    <name evidence="3" type="ORF">Q5H92_23290</name>
</gene>
<dbReference type="NCBIfam" id="TIGR04183">
    <property type="entry name" value="Por_Secre_tail"/>
    <property type="match status" value="1"/>
</dbReference>
<proteinExistence type="predicted"/>
<dbReference type="SUPFAM" id="SSF49299">
    <property type="entry name" value="PKD domain"/>
    <property type="match status" value="3"/>
</dbReference>
<feature type="signal peptide" evidence="1">
    <location>
        <begin position="1"/>
        <end position="29"/>
    </location>
</feature>
<organism evidence="3 4">
    <name type="scientific">Hymenobacter mellowenesis</name>
    <dbReference type="NCBI Taxonomy" id="3063995"/>
    <lineage>
        <taxon>Bacteria</taxon>
        <taxon>Pseudomonadati</taxon>
        <taxon>Bacteroidota</taxon>
        <taxon>Cytophagia</taxon>
        <taxon>Cytophagales</taxon>
        <taxon>Hymenobacteraceae</taxon>
        <taxon>Hymenobacter</taxon>
    </lineage>
</organism>
<dbReference type="Pfam" id="PF18962">
    <property type="entry name" value="Por_Secre_tail"/>
    <property type="match status" value="1"/>
</dbReference>
<dbReference type="InterPro" id="IPR026444">
    <property type="entry name" value="Secre_tail"/>
</dbReference>
<dbReference type="Proteomes" id="UP001167796">
    <property type="component" value="Unassembled WGS sequence"/>
</dbReference>
<accession>A0ABT9AHF8</accession>
<evidence type="ECO:0000313" key="3">
    <source>
        <dbReference type="EMBL" id="MDO7849308.1"/>
    </source>
</evidence>
<dbReference type="InterPro" id="IPR013783">
    <property type="entry name" value="Ig-like_fold"/>
</dbReference>
<feature type="chain" id="PRO_5046391402" evidence="1">
    <location>
        <begin position="30"/>
        <end position="1019"/>
    </location>
</feature>
<evidence type="ECO:0000259" key="2">
    <source>
        <dbReference type="SMART" id="SM00089"/>
    </source>
</evidence>
<sequence>MKPFLALRPATGVVALLLLLLAGPRAARAYVITTQAVQGGTSFCAGATVRVPYSVDRPFNSGNVFTAELSDANGSFTAPVTLGSLTGASNGIVQGVIPAGTVAGSGYRIRVTGSAPATVGTDNGTDLTVNNLGTLTASANTPLCVGDNLLLTASLVPGASYSWTGPAGFTSLLRNPSIANVGTNRSGTYTVTAAANGCSVSAQVVVAVSPLPVVNIAPNNAAICSGSSVQLTASGGATYSWSPSTGLSSSTIANPVASPTTSTIYTVTATSAAGCTNTAQVTVTVRATPTVSVSPTAPSICAGTSVTLAATGAQNYQWSPTTGLNNPFAANPIASPTQTTTYTVTGTSNGCTSTSQVTVTVENPPTANAGPAQVLCSGQATTLGTTAVAGLTYSWSPSTGLSNTSAAQPTLTPTNTTNAARTTTYTLTVVSASGCVSTSTTQVTVNPAVTATPGPAISVCPNQPGQLGTTAVAGVTYSWSPTTGLSSATVANPTVTLPNATNAPITQTYTLTASRNGCQSTATVVVTVNPTQNAGFSYGAAVLCTAAGNPTPTLSGTAAGTFTAAPAGLVFVSATTGQINASASTPGTYTVTYTTNGPCASTATNTVTLTTTPSAAFQYPNATYCLGGGTAVPTLASGAISGTFTSATGLSLNATTGAIDLTASTAGTYTITNTVGSGGTCSAVATTTVTLTAGANVAVTTSQPMLCAGQSAILTATGGLTYTYSGGGQTLTGATVTVSPTQTTTYTVTGTTSGGCTSTATVTVTVNPVPVITAGASVAAVCAGQSATLSASGASTFTWTGGGQTLTGPLVTVTPTQTTTYTVTGANASGCTATATVTVTVNALPATTLTLPATSLCATASPLTLSGGSPAGGTYGGTGVSNGVFSAAATGPGTYTITYTATNAQGCTATATQQLTVTSVACPVSATLGAAPTAELSLYPNPSTGLVTLTLTGAVRPVATTGTVLNVLGQQVGRVVLPASGAGPLTQTVDLHELPSGVYLLRLDLGQGQWLTRRLVLRH</sequence>
<dbReference type="Gene3D" id="2.60.40.10">
    <property type="entry name" value="Immunoglobulins"/>
    <property type="match status" value="5"/>
</dbReference>
<feature type="domain" description="PKD/Chitinase" evidence="2">
    <location>
        <begin position="290"/>
        <end position="364"/>
    </location>
</feature>
<keyword evidence="4" id="KW-1185">Reference proteome</keyword>
<protein>
    <submittedName>
        <fullName evidence="3">T9SS type A sorting domain-containing protein</fullName>
    </submittedName>
</protein>
<feature type="domain" description="PKD/Chitinase" evidence="2">
    <location>
        <begin position="213"/>
        <end position="288"/>
    </location>
</feature>
<evidence type="ECO:0000313" key="4">
    <source>
        <dbReference type="Proteomes" id="UP001167796"/>
    </source>
</evidence>
<evidence type="ECO:0000256" key="1">
    <source>
        <dbReference type="SAM" id="SignalP"/>
    </source>
</evidence>
<reference evidence="3" key="1">
    <citation type="submission" date="2023-07" db="EMBL/GenBank/DDBJ databases">
        <authorList>
            <person name="Kim M.K."/>
        </authorList>
    </citation>
    <scope>NUCLEOTIDE SEQUENCE</scope>
    <source>
        <strain evidence="3">M29</strain>
    </source>
</reference>
<dbReference type="EMBL" id="JAUQSX010000016">
    <property type="protein sequence ID" value="MDO7849308.1"/>
    <property type="molecule type" value="Genomic_DNA"/>
</dbReference>
<dbReference type="SMART" id="SM00089">
    <property type="entry name" value="PKD"/>
    <property type="match status" value="5"/>
</dbReference>
<dbReference type="InterPro" id="IPR035986">
    <property type="entry name" value="PKD_dom_sf"/>
</dbReference>
<dbReference type="RefSeq" id="WP_305013976.1">
    <property type="nucleotide sequence ID" value="NZ_JAUQSX010000016.1"/>
</dbReference>
<dbReference type="InterPro" id="IPR022409">
    <property type="entry name" value="PKD/Chitinase_dom"/>
</dbReference>